<evidence type="ECO:0000313" key="9">
    <source>
        <dbReference type="Proteomes" id="UP000770015"/>
    </source>
</evidence>
<evidence type="ECO:0000256" key="3">
    <source>
        <dbReference type="ARBA" id="ARBA00022630"/>
    </source>
</evidence>
<feature type="chain" id="PRO_5040192564" evidence="6">
    <location>
        <begin position="35"/>
        <end position="567"/>
    </location>
</feature>
<keyword evidence="4" id="KW-0274">FAD</keyword>
<feature type="domain" description="FAD-binding PCMH-type" evidence="7">
    <location>
        <begin position="100"/>
        <end position="283"/>
    </location>
</feature>
<accession>A0A9P9AAT2</accession>
<comment type="cofactor">
    <cofactor evidence="1">
        <name>FAD</name>
        <dbReference type="ChEBI" id="CHEBI:57692"/>
    </cofactor>
</comment>
<dbReference type="InterPro" id="IPR036318">
    <property type="entry name" value="FAD-bd_PCMH-like_sf"/>
</dbReference>
<dbReference type="SUPFAM" id="SSF56176">
    <property type="entry name" value="FAD-binding/transporter-associated domain-like"/>
    <property type="match status" value="1"/>
</dbReference>
<dbReference type="OrthoDB" id="9983560at2759"/>
<dbReference type="InterPro" id="IPR012951">
    <property type="entry name" value="BBE"/>
</dbReference>
<evidence type="ECO:0000256" key="6">
    <source>
        <dbReference type="SAM" id="SignalP"/>
    </source>
</evidence>
<evidence type="ECO:0000256" key="1">
    <source>
        <dbReference type="ARBA" id="ARBA00001974"/>
    </source>
</evidence>
<dbReference type="AlphaFoldDB" id="A0A9P9AAT2"/>
<feature type="signal peptide" evidence="6">
    <location>
        <begin position="1"/>
        <end position="34"/>
    </location>
</feature>
<evidence type="ECO:0000313" key="8">
    <source>
        <dbReference type="EMBL" id="KAH6686903.1"/>
    </source>
</evidence>
<protein>
    <submittedName>
        <fullName evidence="8">FAD binding domain-containing protein</fullName>
    </submittedName>
</protein>
<sequence length="567" mass="61382">MAFDPAISYAMAPSNSLSSQLVLALSCLSPWTSASCTPACKAYPGTADWPAPDVWDKFNCPAVAAGWSTYGFHLENPLSVMWNNWSNDTCLPNPDYPCSPAGYPAYAIDASTSEHVKLGVDFARKHHVRLNIKNTGHDFHGRSNAPGSLSIWVHHLNKTDYHNGSFKPEGCRHNINGNALTVGGGATGGIAVQAAGQRGQAIVGGMAASVGLAGYTSGGGHSVLSSTYGLGVDQILQLEVVTPAGHILTVNECQNQDLFWALRGGGGTTFGVVTALTIKTYPSPKMTQWGIQFVVPPSAPFFWDVVAYVFSQLPTLGDAGLTGYFISSAEDNSMFGFKAGVGGSTTILDHDTTKVAQLLQKMNETMQHRWSGTGVYTAPPAYYDNYVDWFEVYQDRLSAGGSVLMNSRLLGKDVLEGDVAALTHALKTAGSTHAWEGIPAYLIAGKGTAEAKPRGGSNAVHPAWREAYLHTLAINGFGPFDEAGKKSLIERFTTGWQPMRDLTPGGGSYLNEAFTYEPDYERTFWGENYERLLRIKRKTDPTDVFWCRLCVGRDRWAEQHDGRLCRV</sequence>
<dbReference type="Proteomes" id="UP000770015">
    <property type="component" value="Unassembled WGS sequence"/>
</dbReference>
<dbReference type="InterPro" id="IPR016166">
    <property type="entry name" value="FAD-bd_PCMH"/>
</dbReference>
<gene>
    <name evidence="8" type="ORF">F5X68DRAFT_276167</name>
</gene>
<dbReference type="InterPro" id="IPR006094">
    <property type="entry name" value="Oxid_FAD_bind_N"/>
</dbReference>
<proteinExistence type="inferred from homology"/>
<keyword evidence="5" id="KW-0560">Oxidoreductase</keyword>
<dbReference type="InterPro" id="IPR050416">
    <property type="entry name" value="FAD-linked_Oxidoreductase"/>
</dbReference>
<keyword evidence="3" id="KW-0285">Flavoprotein</keyword>
<evidence type="ECO:0000256" key="2">
    <source>
        <dbReference type="ARBA" id="ARBA00005466"/>
    </source>
</evidence>
<dbReference type="PANTHER" id="PTHR42973:SF39">
    <property type="entry name" value="FAD-BINDING PCMH-TYPE DOMAIN-CONTAINING PROTEIN"/>
    <property type="match status" value="1"/>
</dbReference>
<comment type="similarity">
    <text evidence="2">Belongs to the oxygen-dependent FAD-linked oxidoreductase family.</text>
</comment>
<dbReference type="EMBL" id="JAGSXJ010000012">
    <property type="protein sequence ID" value="KAH6686903.1"/>
    <property type="molecule type" value="Genomic_DNA"/>
</dbReference>
<keyword evidence="9" id="KW-1185">Reference proteome</keyword>
<dbReference type="PANTHER" id="PTHR42973">
    <property type="entry name" value="BINDING OXIDOREDUCTASE, PUTATIVE (AFU_ORTHOLOGUE AFUA_1G17690)-RELATED"/>
    <property type="match status" value="1"/>
</dbReference>
<dbReference type="Pfam" id="PF08031">
    <property type="entry name" value="BBE"/>
    <property type="match status" value="1"/>
</dbReference>
<dbReference type="PROSITE" id="PS51387">
    <property type="entry name" value="FAD_PCMH"/>
    <property type="match status" value="1"/>
</dbReference>
<dbReference type="Gene3D" id="3.30.465.10">
    <property type="match status" value="2"/>
</dbReference>
<dbReference type="Pfam" id="PF01565">
    <property type="entry name" value="FAD_binding_4"/>
    <property type="match status" value="1"/>
</dbReference>
<evidence type="ECO:0000256" key="4">
    <source>
        <dbReference type="ARBA" id="ARBA00022827"/>
    </source>
</evidence>
<name>A0A9P9AAT2_9PEZI</name>
<evidence type="ECO:0000259" key="7">
    <source>
        <dbReference type="PROSITE" id="PS51387"/>
    </source>
</evidence>
<organism evidence="8 9">
    <name type="scientific">Plectosphaerella plurivora</name>
    <dbReference type="NCBI Taxonomy" id="936078"/>
    <lineage>
        <taxon>Eukaryota</taxon>
        <taxon>Fungi</taxon>
        <taxon>Dikarya</taxon>
        <taxon>Ascomycota</taxon>
        <taxon>Pezizomycotina</taxon>
        <taxon>Sordariomycetes</taxon>
        <taxon>Hypocreomycetidae</taxon>
        <taxon>Glomerellales</taxon>
        <taxon>Plectosphaerellaceae</taxon>
        <taxon>Plectosphaerella</taxon>
    </lineage>
</organism>
<comment type="caution">
    <text evidence="8">The sequence shown here is derived from an EMBL/GenBank/DDBJ whole genome shotgun (WGS) entry which is preliminary data.</text>
</comment>
<evidence type="ECO:0000256" key="5">
    <source>
        <dbReference type="ARBA" id="ARBA00023002"/>
    </source>
</evidence>
<keyword evidence="6" id="KW-0732">Signal</keyword>
<reference evidence="8" key="1">
    <citation type="journal article" date="2021" name="Nat. Commun.">
        <title>Genetic determinants of endophytism in the Arabidopsis root mycobiome.</title>
        <authorList>
            <person name="Mesny F."/>
            <person name="Miyauchi S."/>
            <person name="Thiergart T."/>
            <person name="Pickel B."/>
            <person name="Atanasova L."/>
            <person name="Karlsson M."/>
            <person name="Huettel B."/>
            <person name="Barry K.W."/>
            <person name="Haridas S."/>
            <person name="Chen C."/>
            <person name="Bauer D."/>
            <person name="Andreopoulos W."/>
            <person name="Pangilinan J."/>
            <person name="LaButti K."/>
            <person name="Riley R."/>
            <person name="Lipzen A."/>
            <person name="Clum A."/>
            <person name="Drula E."/>
            <person name="Henrissat B."/>
            <person name="Kohler A."/>
            <person name="Grigoriev I.V."/>
            <person name="Martin F.M."/>
            <person name="Hacquard S."/>
        </authorList>
    </citation>
    <scope>NUCLEOTIDE SEQUENCE</scope>
    <source>
        <strain evidence="8">MPI-SDFR-AT-0117</strain>
    </source>
</reference>
<dbReference type="GO" id="GO:0071949">
    <property type="term" value="F:FAD binding"/>
    <property type="evidence" value="ECO:0007669"/>
    <property type="project" value="InterPro"/>
</dbReference>
<dbReference type="GO" id="GO:0016491">
    <property type="term" value="F:oxidoreductase activity"/>
    <property type="evidence" value="ECO:0007669"/>
    <property type="project" value="UniProtKB-KW"/>
</dbReference>
<dbReference type="InterPro" id="IPR016169">
    <property type="entry name" value="FAD-bd_PCMH_sub2"/>
</dbReference>